<reference evidence="3 4" key="1">
    <citation type="submission" date="2024-02" db="EMBL/GenBank/DDBJ databases">
        <title>De novo assembly and annotation of 12 fungi associated with fruit tree decline syndrome in Ontario, Canada.</title>
        <authorList>
            <person name="Sulman M."/>
            <person name="Ellouze W."/>
            <person name="Ilyukhin E."/>
        </authorList>
    </citation>
    <scope>NUCLEOTIDE SEQUENCE [LARGE SCALE GENOMIC DNA]</scope>
    <source>
        <strain evidence="3 4">M42-189</strain>
    </source>
</reference>
<feature type="region of interest" description="Disordered" evidence="1">
    <location>
        <begin position="368"/>
        <end position="521"/>
    </location>
</feature>
<dbReference type="EMBL" id="JAKJXO020000006">
    <property type="protein sequence ID" value="KAL1603978.1"/>
    <property type="molecule type" value="Genomic_DNA"/>
</dbReference>
<protein>
    <recommendedName>
        <fullName evidence="2">BAH domain-containing protein</fullName>
    </recommendedName>
</protein>
<evidence type="ECO:0000256" key="1">
    <source>
        <dbReference type="SAM" id="MobiDB-lite"/>
    </source>
</evidence>
<dbReference type="Gene3D" id="3.30.40.10">
    <property type="entry name" value="Zinc/RING finger domain, C3HC4 (zinc finger)"/>
    <property type="match status" value="1"/>
</dbReference>
<organism evidence="3 4">
    <name type="scientific">Paraconiothyrium brasiliense</name>
    <dbReference type="NCBI Taxonomy" id="300254"/>
    <lineage>
        <taxon>Eukaryota</taxon>
        <taxon>Fungi</taxon>
        <taxon>Dikarya</taxon>
        <taxon>Ascomycota</taxon>
        <taxon>Pezizomycotina</taxon>
        <taxon>Dothideomycetes</taxon>
        <taxon>Pleosporomycetidae</taxon>
        <taxon>Pleosporales</taxon>
        <taxon>Massarineae</taxon>
        <taxon>Didymosphaeriaceae</taxon>
        <taxon>Paraconiothyrium</taxon>
    </lineage>
</organism>
<evidence type="ECO:0000313" key="4">
    <source>
        <dbReference type="Proteomes" id="UP001521785"/>
    </source>
</evidence>
<name>A0ABR3RI56_9PLEO</name>
<sequence>MSATDNPPATHGRPHPRSNTVPGSSLVESTEARNNQNKDFHFHVVHPPRIKGKPRGRIKPTKVVGTKLTCGPKIVLEAENWSQMEEVVGHQTYRDGRGTIQPGDFVYIRADPTENVDTEALGGAWVGQVNGFYQKSREWGGTGEDPSYLRIHWWYRPRDLLDGIHKGHEIRGPYRGRNELIASNHLDIVDSETVESKAKLFHWDESRDDLMEQNIRKAQHSLFWRQELDFPKGNVNDHKNAKFSPLRKYCVDDKPCNPDDDLIQCPSCKIWLHERCIEAAAEKELTHLLPKSTTGKKRKRGPSSPSVTAVIKRTRDGYHPRLFITTTSGIGRNPQRNIKCLACEVVISGVGHPAEDLIDIDDEGSLVDDSDEEELESHAEDSPHRAMAVESGGEEDGEHTFETPERSMSSGYARSREDLGETTLEDSESGIDPCLGHPNPWAERDPYDVPSTPGSAARPRPLPVGRPSTSSAAQLAAESAYRTPSSKDSHLYYPGSSQPNPSDQIGPTPLRGRLPTPFRGVRENISEFERVTQILSRGGRTRLPSRHTR</sequence>
<evidence type="ECO:0000313" key="3">
    <source>
        <dbReference type="EMBL" id="KAL1603978.1"/>
    </source>
</evidence>
<gene>
    <name evidence="3" type="ORF">SLS60_005570</name>
</gene>
<evidence type="ECO:0000259" key="2">
    <source>
        <dbReference type="PROSITE" id="PS51038"/>
    </source>
</evidence>
<comment type="caution">
    <text evidence="3">The sequence shown here is derived from an EMBL/GenBank/DDBJ whole genome shotgun (WGS) entry which is preliminary data.</text>
</comment>
<feature type="region of interest" description="Disordered" evidence="1">
    <location>
        <begin position="1"/>
        <end position="41"/>
    </location>
</feature>
<feature type="compositionally biased region" description="Polar residues" evidence="1">
    <location>
        <begin position="17"/>
        <end position="35"/>
    </location>
</feature>
<dbReference type="InterPro" id="IPR001025">
    <property type="entry name" value="BAH_dom"/>
</dbReference>
<dbReference type="Proteomes" id="UP001521785">
    <property type="component" value="Unassembled WGS sequence"/>
</dbReference>
<dbReference type="PANTHER" id="PTHR46364">
    <property type="entry name" value="OS08G0421900 PROTEIN"/>
    <property type="match status" value="1"/>
</dbReference>
<dbReference type="InterPro" id="IPR043151">
    <property type="entry name" value="BAH_sf"/>
</dbReference>
<dbReference type="InterPro" id="IPR011011">
    <property type="entry name" value="Znf_FYVE_PHD"/>
</dbReference>
<dbReference type="SUPFAM" id="SSF57903">
    <property type="entry name" value="FYVE/PHD zinc finger"/>
    <property type="match status" value="1"/>
</dbReference>
<accession>A0ABR3RI56</accession>
<feature type="domain" description="BAH" evidence="2">
    <location>
        <begin position="98"/>
        <end position="239"/>
    </location>
</feature>
<proteinExistence type="predicted"/>
<keyword evidence="4" id="KW-1185">Reference proteome</keyword>
<feature type="compositionally biased region" description="Polar residues" evidence="1">
    <location>
        <begin position="495"/>
        <end position="505"/>
    </location>
</feature>
<dbReference type="InterPro" id="IPR013083">
    <property type="entry name" value="Znf_RING/FYVE/PHD"/>
</dbReference>
<dbReference type="Gene3D" id="2.30.30.490">
    <property type="match status" value="1"/>
</dbReference>
<dbReference type="CDD" id="cd04370">
    <property type="entry name" value="BAH"/>
    <property type="match status" value="1"/>
</dbReference>
<dbReference type="PROSITE" id="PS51038">
    <property type="entry name" value="BAH"/>
    <property type="match status" value="1"/>
</dbReference>